<dbReference type="AlphaFoldDB" id="A0A5N6D6D0"/>
<keyword evidence="4" id="KW-1185">Reference proteome</keyword>
<evidence type="ECO:0000313" key="4">
    <source>
        <dbReference type="Proteomes" id="UP000326532"/>
    </source>
</evidence>
<dbReference type="InterPro" id="IPR011009">
    <property type="entry name" value="Kinase-like_dom_sf"/>
</dbReference>
<reference evidence="3 4" key="1">
    <citation type="submission" date="2019-04" db="EMBL/GenBank/DDBJ databases">
        <title>Fungal friends and foes A comparative genomics study of 23 Aspergillus species from section Flavi.</title>
        <authorList>
            <consortium name="DOE Joint Genome Institute"/>
            <person name="Kjaerbolling I."/>
            <person name="Vesth T.C."/>
            <person name="Frisvad J.C."/>
            <person name="Nybo J.L."/>
            <person name="Theobald S."/>
            <person name="Kildgaard S."/>
            <person name="Petersen T.I."/>
            <person name="Kuo A."/>
            <person name="Sato A."/>
            <person name="Lyhne E.K."/>
            <person name="Kogle M.E."/>
            <person name="Wiebenga A."/>
            <person name="Kun R.S."/>
            <person name="Lubbers R.J."/>
            <person name="Makela M.R."/>
            <person name="Barry K."/>
            <person name="Chovatia M."/>
            <person name="Clum A."/>
            <person name="Daum C."/>
            <person name="Haridas S."/>
            <person name="He G."/>
            <person name="LaButti K."/>
            <person name="Lipzen A."/>
            <person name="Mondo S."/>
            <person name="Pangilinan J."/>
            <person name="Riley R."/>
            <person name="Salamov A."/>
            <person name="Simmons B.A."/>
            <person name="Magnuson J.K."/>
            <person name="Henrissat B."/>
            <person name="Mortensen U.H."/>
            <person name="Larsen T.O."/>
            <person name="De vries R.P."/>
            <person name="Grigoriev I.V."/>
            <person name="Machida M."/>
            <person name="Baker S.E."/>
            <person name="Andersen M.R."/>
        </authorList>
    </citation>
    <scope>NUCLEOTIDE SEQUENCE [LARGE SCALE GENOMIC DNA]</scope>
    <source>
        <strain evidence="3 4">CBS 117618</strain>
    </source>
</reference>
<sequence>MGYLAGLGLAWVYWVLAPDVSSPDIHGILQQSNSKRIFLFMSRAPGEPLDTKWKFLDEAQKASIREQLESIMDKSRHLTAPPAEEADATNPCCQNPISNEHDFNIFLTSNEQRTRGGKLAMIESYLETSHQVVLTHADLHPRNIMVAVAPQLDSSLDGLSGCQVRITTILGWEMCGWYPEYWEYVKELHTITPGDGFDDWWAYLPRNIGVWPKKHAVDLLLSSWHG</sequence>
<dbReference type="SUPFAM" id="SSF56112">
    <property type="entry name" value="Protein kinase-like (PK-like)"/>
    <property type="match status" value="1"/>
</dbReference>
<evidence type="ECO:0000256" key="1">
    <source>
        <dbReference type="SAM" id="SignalP"/>
    </source>
</evidence>
<dbReference type="VEuPathDB" id="FungiDB:BDV34DRAFT_232692"/>
<dbReference type="PANTHER" id="PTHR21310">
    <property type="entry name" value="AMINOGLYCOSIDE PHOSPHOTRANSFERASE-RELATED-RELATED"/>
    <property type="match status" value="1"/>
</dbReference>
<gene>
    <name evidence="3" type="ORF">BDV34DRAFT_232692</name>
</gene>
<evidence type="ECO:0000259" key="2">
    <source>
        <dbReference type="Pfam" id="PF01636"/>
    </source>
</evidence>
<keyword evidence="1" id="KW-0732">Signal</keyword>
<name>A0A5N6D6D0_ASPPA</name>
<organism evidence="3 4">
    <name type="scientific">Aspergillus parasiticus</name>
    <dbReference type="NCBI Taxonomy" id="5067"/>
    <lineage>
        <taxon>Eukaryota</taxon>
        <taxon>Fungi</taxon>
        <taxon>Dikarya</taxon>
        <taxon>Ascomycota</taxon>
        <taxon>Pezizomycotina</taxon>
        <taxon>Eurotiomycetes</taxon>
        <taxon>Eurotiomycetidae</taxon>
        <taxon>Eurotiales</taxon>
        <taxon>Aspergillaceae</taxon>
        <taxon>Aspergillus</taxon>
        <taxon>Aspergillus subgen. Circumdati</taxon>
    </lineage>
</organism>
<dbReference type="InterPro" id="IPR002575">
    <property type="entry name" value="Aminoglycoside_PTrfase"/>
</dbReference>
<dbReference type="Pfam" id="PF01636">
    <property type="entry name" value="APH"/>
    <property type="match status" value="1"/>
</dbReference>
<dbReference type="InterPro" id="IPR051678">
    <property type="entry name" value="AGP_Transferase"/>
</dbReference>
<feature type="signal peptide" evidence="1">
    <location>
        <begin position="1"/>
        <end position="17"/>
    </location>
</feature>
<proteinExistence type="predicted"/>
<evidence type="ECO:0000313" key="3">
    <source>
        <dbReference type="EMBL" id="KAB8199833.1"/>
    </source>
</evidence>
<accession>A0A5N6D6D0</accession>
<protein>
    <recommendedName>
        <fullName evidence="2">Aminoglycoside phosphotransferase domain-containing protein</fullName>
    </recommendedName>
</protein>
<feature type="domain" description="Aminoglycoside phosphotransferase" evidence="2">
    <location>
        <begin position="20"/>
        <end position="149"/>
    </location>
</feature>
<feature type="chain" id="PRO_5024789228" description="Aminoglycoside phosphotransferase domain-containing protein" evidence="1">
    <location>
        <begin position="18"/>
        <end position="226"/>
    </location>
</feature>
<dbReference type="PANTHER" id="PTHR21310:SF54">
    <property type="entry name" value="AMINOGLYCOSIDE PHOSPHOTRANSFERASE DOMAIN-CONTAINING PROTEIN"/>
    <property type="match status" value="1"/>
</dbReference>
<dbReference type="Proteomes" id="UP000326532">
    <property type="component" value="Unassembled WGS sequence"/>
</dbReference>
<dbReference type="OMA" id="CILLECY"/>
<dbReference type="EMBL" id="ML735060">
    <property type="protein sequence ID" value="KAB8199833.1"/>
    <property type="molecule type" value="Genomic_DNA"/>
</dbReference>